<keyword evidence="3" id="KW-1185">Reference proteome</keyword>
<protein>
    <submittedName>
        <fullName evidence="2">Uncharacterized protein</fullName>
    </submittedName>
</protein>
<feature type="compositionally biased region" description="Acidic residues" evidence="1">
    <location>
        <begin position="98"/>
        <end position="107"/>
    </location>
</feature>
<comment type="caution">
    <text evidence="2">The sequence shown here is derived from an EMBL/GenBank/DDBJ whole genome shotgun (WGS) entry which is preliminary data.</text>
</comment>
<dbReference type="Proteomes" id="UP000295626">
    <property type="component" value="Unassembled WGS sequence"/>
</dbReference>
<accession>A0ABY2DCB5</accession>
<proteinExistence type="predicted"/>
<sequence>MATPVHVVPTFQALYFDGTNTQELLDWLQTEITDTIPTAIEVWWMRDVEKVWIGYNNWVIASLADPPRVAELLPDDLFRMKYAVHPGTVTAPPPPPEPEPEPEGAPA</sequence>
<evidence type="ECO:0000313" key="3">
    <source>
        <dbReference type="Proteomes" id="UP000295626"/>
    </source>
</evidence>
<gene>
    <name evidence="2" type="ORF">E1091_18520</name>
</gene>
<organism evidence="2 3">
    <name type="scientific">Micromonospora fluostatini</name>
    <dbReference type="NCBI Taxonomy" id="1629071"/>
    <lineage>
        <taxon>Bacteria</taxon>
        <taxon>Bacillati</taxon>
        <taxon>Actinomycetota</taxon>
        <taxon>Actinomycetes</taxon>
        <taxon>Micromonosporales</taxon>
        <taxon>Micromonosporaceae</taxon>
        <taxon>Micromonospora</taxon>
    </lineage>
</organism>
<evidence type="ECO:0000256" key="1">
    <source>
        <dbReference type="SAM" id="MobiDB-lite"/>
    </source>
</evidence>
<dbReference type="EMBL" id="SMKE01000971">
    <property type="protein sequence ID" value="TDB82983.1"/>
    <property type="molecule type" value="Genomic_DNA"/>
</dbReference>
<evidence type="ECO:0000313" key="2">
    <source>
        <dbReference type="EMBL" id="TDB82983.1"/>
    </source>
</evidence>
<name>A0ABY2DCB5_9ACTN</name>
<reference evidence="2 3" key="1">
    <citation type="submission" date="2019-02" db="EMBL/GenBank/DDBJ databases">
        <title>Draft genome sequences of novel Actinobacteria.</title>
        <authorList>
            <person name="Sahin N."/>
            <person name="Ay H."/>
            <person name="Saygin H."/>
        </authorList>
    </citation>
    <scope>NUCLEOTIDE SEQUENCE [LARGE SCALE GENOMIC DNA]</scope>
    <source>
        <strain evidence="2 3">JCM 30529</strain>
    </source>
</reference>
<feature type="region of interest" description="Disordered" evidence="1">
    <location>
        <begin position="88"/>
        <end position="107"/>
    </location>
</feature>